<reference evidence="1" key="1">
    <citation type="journal article" date="2017" name="Nature">
        <title>The sunflower genome provides insights into oil metabolism, flowering and Asterid evolution.</title>
        <authorList>
            <person name="Badouin H."/>
            <person name="Gouzy J."/>
            <person name="Grassa C.J."/>
            <person name="Murat F."/>
            <person name="Staton S.E."/>
            <person name="Cottret L."/>
            <person name="Lelandais-Briere C."/>
            <person name="Owens G.L."/>
            <person name="Carrere S."/>
            <person name="Mayjonade B."/>
            <person name="Legrand L."/>
            <person name="Gill N."/>
            <person name="Kane N.C."/>
            <person name="Bowers J.E."/>
            <person name="Hubner S."/>
            <person name="Bellec A."/>
            <person name="Berard A."/>
            <person name="Berges H."/>
            <person name="Blanchet N."/>
            <person name="Boniface M.C."/>
            <person name="Brunel D."/>
            <person name="Catrice O."/>
            <person name="Chaidir N."/>
            <person name="Claudel C."/>
            <person name="Donnadieu C."/>
            <person name="Faraut T."/>
            <person name="Fievet G."/>
            <person name="Helmstetter N."/>
            <person name="King M."/>
            <person name="Knapp S.J."/>
            <person name="Lai Z."/>
            <person name="Le Paslier M.C."/>
            <person name="Lippi Y."/>
            <person name="Lorenzon L."/>
            <person name="Mandel J.R."/>
            <person name="Marage G."/>
            <person name="Marchand G."/>
            <person name="Marquand E."/>
            <person name="Bret-Mestries E."/>
            <person name="Morien E."/>
            <person name="Nambeesan S."/>
            <person name="Nguyen T."/>
            <person name="Pegot-Espagnet P."/>
            <person name="Pouilly N."/>
            <person name="Raftis F."/>
            <person name="Sallet E."/>
            <person name="Schiex T."/>
            <person name="Thomas J."/>
            <person name="Vandecasteele C."/>
            <person name="Vares D."/>
            <person name="Vear F."/>
            <person name="Vautrin S."/>
            <person name="Crespi M."/>
            <person name="Mangin B."/>
            <person name="Burke J.M."/>
            <person name="Salse J."/>
            <person name="Munos S."/>
            <person name="Vincourt P."/>
            <person name="Rieseberg L.H."/>
            <person name="Langlade N.B."/>
        </authorList>
    </citation>
    <scope>NUCLEOTIDE SEQUENCE</scope>
    <source>
        <tissue evidence="1">Leaves</tissue>
    </source>
</reference>
<dbReference type="AlphaFoldDB" id="A0A9K3J6K3"/>
<comment type="caution">
    <text evidence="1">The sequence shown here is derived from an EMBL/GenBank/DDBJ whole genome shotgun (WGS) entry which is preliminary data.</text>
</comment>
<reference evidence="1" key="2">
    <citation type="submission" date="2020-06" db="EMBL/GenBank/DDBJ databases">
        <title>Helianthus annuus Genome sequencing and assembly Release 2.</title>
        <authorList>
            <person name="Gouzy J."/>
            <person name="Langlade N."/>
            <person name="Munos S."/>
        </authorList>
    </citation>
    <scope>NUCLEOTIDE SEQUENCE</scope>
    <source>
        <tissue evidence="1">Leaves</tissue>
    </source>
</reference>
<accession>A0A9K3J6K3</accession>
<dbReference type="EMBL" id="MNCJ02000319">
    <property type="protein sequence ID" value="KAF5809369.1"/>
    <property type="molecule type" value="Genomic_DNA"/>
</dbReference>
<sequence>MDPPYSNFYLNLRDSEEYSNTQYYQNSPLFSNLRQVPVTENLQTSQNTEKQPRGTKWDVAEDVALMSAWCLASENSVNGKKNNHCGQI</sequence>
<evidence type="ECO:0000313" key="2">
    <source>
        <dbReference type="Proteomes" id="UP000215914"/>
    </source>
</evidence>
<dbReference type="Proteomes" id="UP000215914">
    <property type="component" value="Unassembled WGS sequence"/>
</dbReference>
<evidence type="ECO:0000313" key="1">
    <source>
        <dbReference type="EMBL" id="KAF5809369.1"/>
    </source>
</evidence>
<protein>
    <submittedName>
        <fullName evidence="1">Uncharacterized protein</fullName>
    </submittedName>
</protein>
<gene>
    <name evidence="1" type="ORF">HanXRQr2_Chr04g0156341</name>
</gene>
<keyword evidence="2" id="KW-1185">Reference proteome</keyword>
<name>A0A9K3J6K3_HELAN</name>
<dbReference type="Gramene" id="mRNA:HanXRQr2_Chr04g0156341">
    <property type="protein sequence ID" value="CDS:HanXRQr2_Chr04g0156341.1"/>
    <property type="gene ID" value="HanXRQr2_Chr04g0156341"/>
</dbReference>
<organism evidence="1 2">
    <name type="scientific">Helianthus annuus</name>
    <name type="common">Common sunflower</name>
    <dbReference type="NCBI Taxonomy" id="4232"/>
    <lineage>
        <taxon>Eukaryota</taxon>
        <taxon>Viridiplantae</taxon>
        <taxon>Streptophyta</taxon>
        <taxon>Embryophyta</taxon>
        <taxon>Tracheophyta</taxon>
        <taxon>Spermatophyta</taxon>
        <taxon>Magnoliopsida</taxon>
        <taxon>eudicotyledons</taxon>
        <taxon>Gunneridae</taxon>
        <taxon>Pentapetalae</taxon>
        <taxon>asterids</taxon>
        <taxon>campanulids</taxon>
        <taxon>Asterales</taxon>
        <taxon>Asteraceae</taxon>
        <taxon>Asteroideae</taxon>
        <taxon>Heliantheae alliance</taxon>
        <taxon>Heliantheae</taxon>
        <taxon>Helianthus</taxon>
    </lineage>
</organism>
<proteinExistence type="predicted"/>